<accession>A0ABV9NAE8</accession>
<comment type="caution">
    <text evidence="2">The sequence shown here is derived from an EMBL/GenBank/DDBJ whole genome shotgun (WGS) entry which is preliminary data.</text>
</comment>
<reference evidence="3" key="1">
    <citation type="journal article" date="2019" name="Int. J. Syst. Evol. Microbiol.">
        <title>The Global Catalogue of Microorganisms (GCM) 10K type strain sequencing project: providing services to taxonomists for standard genome sequencing and annotation.</title>
        <authorList>
            <consortium name="The Broad Institute Genomics Platform"/>
            <consortium name="The Broad Institute Genome Sequencing Center for Infectious Disease"/>
            <person name="Wu L."/>
            <person name="Ma J."/>
        </authorList>
    </citation>
    <scope>NUCLEOTIDE SEQUENCE [LARGE SCALE GENOMIC DNA]</scope>
    <source>
        <strain evidence="3">CCUG 62981</strain>
    </source>
</reference>
<keyword evidence="1" id="KW-1133">Transmembrane helix</keyword>
<keyword evidence="1" id="KW-0812">Transmembrane</keyword>
<organism evidence="2 3">
    <name type="scientific">Glycocaulis abyssi</name>
    <dbReference type="NCBI Taxonomy" id="1433403"/>
    <lineage>
        <taxon>Bacteria</taxon>
        <taxon>Pseudomonadati</taxon>
        <taxon>Pseudomonadota</taxon>
        <taxon>Alphaproteobacteria</taxon>
        <taxon>Maricaulales</taxon>
        <taxon>Maricaulaceae</taxon>
        <taxon>Glycocaulis</taxon>
    </lineage>
</organism>
<dbReference type="EMBL" id="JBHSGQ010000002">
    <property type="protein sequence ID" value="MFC4724605.1"/>
    <property type="molecule type" value="Genomic_DNA"/>
</dbReference>
<protein>
    <submittedName>
        <fullName evidence="2">Uncharacterized protein</fullName>
    </submittedName>
</protein>
<dbReference type="RefSeq" id="WP_371393759.1">
    <property type="nucleotide sequence ID" value="NZ_CP163421.1"/>
</dbReference>
<gene>
    <name evidence="2" type="ORF">ACFPB0_04810</name>
</gene>
<sequence length="101" mass="10718">MRWIALVAVMVLALGAVADLIVSFHLWLFWDDGLVSAGDYLGILLGSADAGFQMLGSMLQHSLVQALLDVSAHAYFPVRALVLAVLALLTLALATALGRRA</sequence>
<keyword evidence="3" id="KW-1185">Reference proteome</keyword>
<evidence type="ECO:0000313" key="3">
    <source>
        <dbReference type="Proteomes" id="UP001596024"/>
    </source>
</evidence>
<evidence type="ECO:0000256" key="1">
    <source>
        <dbReference type="SAM" id="Phobius"/>
    </source>
</evidence>
<evidence type="ECO:0000313" key="2">
    <source>
        <dbReference type="EMBL" id="MFC4724605.1"/>
    </source>
</evidence>
<name>A0ABV9NAE8_9PROT</name>
<proteinExistence type="predicted"/>
<feature type="transmembrane region" description="Helical" evidence="1">
    <location>
        <begin position="76"/>
        <end position="97"/>
    </location>
</feature>
<dbReference type="Proteomes" id="UP001596024">
    <property type="component" value="Unassembled WGS sequence"/>
</dbReference>
<keyword evidence="1" id="KW-0472">Membrane</keyword>